<keyword evidence="4" id="KW-1185">Reference proteome</keyword>
<dbReference type="OrthoDB" id="77038at2759"/>
<protein>
    <submittedName>
        <fullName evidence="3">Aste57867_10765 protein</fullName>
    </submittedName>
</protein>
<dbReference type="EMBL" id="CAADRA010005249">
    <property type="protein sequence ID" value="VFT87635.1"/>
    <property type="molecule type" value="Genomic_DNA"/>
</dbReference>
<gene>
    <name evidence="3" type="primary">Aste57867_10765</name>
    <name evidence="2" type="ORF">As57867_010725</name>
    <name evidence="3" type="ORF">ASTE57867_10765</name>
</gene>
<accession>A0A485KRC3</accession>
<feature type="domain" description="WRKY19-like zinc finger" evidence="1">
    <location>
        <begin position="67"/>
        <end position="88"/>
    </location>
</feature>
<reference evidence="3 4" key="1">
    <citation type="submission" date="2019-03" db="EMBL/GenBank/DDBJ databases">
        <authorList>
            <person name="Gaulin E."/>
            <person name="Dumas B."/>
        </authorList>
    </citation>
    <scope>NUCLEOTIDE SEQUENCE [LARGE SCALE GENOMIC DNA]</scope>
    <source>
        <strain evidence="3">CBS 568.67</strain>
    </source>
</reference>
<sequence length="197" mass="21546">MTTSRHSLGHLLVNKTSVDFIMNPEMPPSPHAAAAASWHVASVVQDLIEKEFQHTCLTKPMPAQRNKCSIDGCPTAAVSKGLCVRHGGGTRCSVVGCTKRTKRFNRCYLHGGYVLCSQMGCTSKAKRYGRCWAHGGGVQCHMDGCSKLAAKGGLCWSHGGGHRCRAADCDRRAYKRQNFFCDEHVQPVQDHSEHSGF</sequence>
<proteinExistence type="predicted"/>
<feature type="domain" description="WRKY19-like zinc finger" evidence="1">
    <location>
        <begin position="138"/>
        <end position="160"/>
    </location>
</feature>
<dbReference type="InterPro" id="IPR056866">
    <property type="entry name" value="Znf_WRKY19"/>
</dbReference>
<evidence type="ECO:0000259" key="1">
    <source>
        <dbReference type="Pfam" id="PF24906"/>
    </source>
</evidence>
<organism evidence="3 4">
    <name type="scientific">Aphanomyces stellatus</name>
    <dbReference type="NCBI Taxonomy" id="120398"/>
    <lineage>
        <taxon>Eukaryota</taxon>
        <taxon>Sar</taxon>
        <taxon>Stramenopiles</taxon>
        <taxon>Oomycota</taxon>
        <taxon>Saprolegniomycetes</taxon>
        <taxon>Saprolegniales</taxon>
        <taxon>Verrucalvaceae</taxon>
        <taxon>Aphanomyces</taxon>
    </lineage>
</organism>
<dbReference type="PANTHER" id="PTHR31827:SF1">
    <property type="entry name" value="EMB|CAB89363.1"/>
    <property type="match status" value="1"/>
</dbReference>
<dbReference type="PANTHER" id="PTHR31827">
    <property type="entry name" value="EMB|CAB89363.1"/>
    <property type="match status" value="1"/>
</dbReference>
<name>A0A485KRC3_9STRA</name>
<dbReference type="AlphaFoldDB" id="A0A485KRC3"/>
<evidence type="ECO:0000313" key="3">
    <source>
        <dbReference type="EMBL" id="VFT87635.1"/>
    </source>
</evidence>
<evidence type="ECO:0000313" key="4">
    <source>
        <dbReference type="Proteomes" id="UP000332933"/>
    </source>
</evidence>
<evidence type="ECO:0000313" key="2">
    <source>
        <dbReference type="EMBL" id="KAF0698608.1"/>
    </source>
</evidence>
<dbReference type="Pfam" id="PF24906">
    <property type="entry name" value="Zf_WRKY19"/>
    <property type="match status" value="2"/>
</dbReference>
<dbReference type="Proteomes" id="UP000332933">
    <property type="component" value="Unassembled WGS sequence"/>
</dbReference>
<dbReference type="EMBL" id="VJMH01005228">
    <property type="protein sequence ID" value="KAF0698608.1"/>
    <property type="molecule type" value="Genomic_DNA"/>
</dbReference>
<reference evidence="2" key="2">
    <citation type="submission" date="2019-06" db="EMBL/GenBank/DDBJ databases">
        <title>Genomics analysis of Aphanomyces spp. identifies a new class of oomycete effector associated with host adaptation.</title>
        <authorList>
            <person name="Gaulin E."/>
        </authorList>
    </citation>
    <scope>NUCLEOTIDE SEQUENCE</scope>
    <source>
        <strain evidence="2">CBS 578.67</strain>
    </source>
</reference>